<evidence type="ECO:0000259" key="2">
    <source>
        <dbReference type="Pfam" id="PF09349"/>
    </source>
</evidence>
<dbReference type="Gene3D" id="1.10.3330.10">
    <property type="entry name" value="Oxo-4-hydroxy-4-carboxy-5-ureidoimidazoline decarboxylase"/>
    <property type="match status" value="1"/>
</dbReference>
<evidence type="ECO:0000313" key="3">
    <source>
        <dbReference type="EMBL" id="BCK52624.1"/>
    </source>
</evidence>
<dbReference type="RefSeq" id="WP_187686307.1">
    <property type="nucleotide sequence ID" value="NZ_AP023396.1"/>
</dbReference>
<feature type="domain" description="Oxo-4-hydroxy-4-carboxy-5-ureidoimidazoline decarboxylase" evidence="2">
    <location>
        <begin position="13"/>
        <end position="72"/>
    </location>
</feature>
<dbReference type="SUPFAM" id="SSF158694">
    <property type="entry name" value="UraD-Like"/>
    <property type="match status" value="1"/>
</dbReference>
<keyword evidence="1" id="KW-0659">Purine metabolism</keyword>
<protein>
    <recommendedName>
        <fullName evidence="2">Oxo-4-hydroxy-4-carboxy-5-ureidoimidazoline decarboxylase domain-containing protein</fullName>
    </recommendedName>
</protein>
<dbReference type="AlphaFoldDB" id="A0A7G1KGT5"/>
<dbReference type="Proteomes" id="UP000516173">
    <property type="component" value="Chromosome"/>
</dbReference>
<accession>A0A7G1KGT5</accession>
<evidence type="ECO:0000256" key="1">
    <source>
        <dbReference type="ARBA" id="ARBA00022631"/>
    </source>
</evidence>
<organism evidence="3 4">
    <name type="scientific">Nocardia wallacei</name>
    <dbReference type="NCBI Taxonomy" id="480035"/>
    <lineage>
        <taxon>Bacteria</taxon>
        <taxon>Bacillati</taxon>
        <taxon>Actinomycetota</taxon>
        <taxon>Actinomycetes</taxon>
        <taxon>Mycobacteriales</taxon>
        <taxon>Nocardiaceae</taxon>
        <taxon>Nocardia</taxon>
    </lineage>
</organism>
<dbReference type="KEGG" id="nwl:NWFMUON74_03960"/>
<dbReference type="InterPro" id="IPR036778">
    <property type="entry name" value="OHCU_decarboxylase_sf"/>
</dbReference>
<keyword evidence="4" id="KW-1185">Reference proteome</keyword>
<reference evidence="3 4" key="1">
    <citation type="submission" date="2020-08" db="EMBL/GenBank/DDBJ databases">
        <title>Genome Sequencing of Nocardia wallacei strain FMUON74 and assembly.</title>
        <authorList>
            <person name="Toyokawa M."/>
            <person name="Uesaka K."/>
        </authorList>
    </citation>
    <scope>NUCLEOTIDE SEQUENCE [LARGE SCALE GENOMIC DNA]</scope>
    <source>
        <strain evidence="3 4">FMUON74</strain>
    </source>
</reference>
<name>A0A7G1KGT5_9NOCA</name>
<dbReference type="EMBL" id="AP023396">
    <property type="protein sequence ID" value="BCK52624.1"/>
    <property type="molecule type" value="Genomic_DNA"/>
</dbReference>
<gene>
    <name evidence="3" type="ORF">NWFMUON74_03960</name>
</gene>
<evidence type="ECO:0000313" key="4">
    <source>
        <dbReference type="Proteomes" id="UP000516173"/>
    </source>
</evidence>
<dbReference type="InterPro" id="IPR018020">
    <property type="entry name" value="OHCU_decarboxylase"/>
</dbReference>
<dbReference type="GeneID" id="80345022"/>
<proteinExistence type="predicted"/>
<sequence>MVMHKGIGLERFNSLPRTRAIHALYSCCCSVTWAEKVADGRPYPDRAALLKAAEVELPALSEADRDRLFDSFVRQEFTERTTELLTRLTRERINRLLGPSDGYPEY</sequence>
<dbReference type="GO" id="GO:0006144">
    <property type="term" value="P:purine nucleobase metabolic process"/>
    <property type="evidence" value="ECO:0007669"/>
    <property type="project" value="UniProtKB-KW"/>
</dbReference>
<dbReference type="Pfam" id="PF09349">
    <property type="entry name" value="OHCU_decarbox"/>
    <property type="match status" value="1"/>
</dbReference>